<comment type="caution">
    <text evidence="6">The sequence shown here is derived from an EMBL/GenBank/DDBJ whole genome shotgun (WGS) entry which is preliminary data.</text>
</comment>
<proteinExistence type="inferred from homology"/>
<name>A0A2S4MK37_9BURK</name>
<keyword evidence="4" id="KW-0804">Transcription</keyword>
<evidence type="ECO:0000256" key="4">
    <source>
        <dbReference type="ARBA" id="ARBA00023163"/>
    </source>
</evidence>
<reference evidence="6 7" key="1">
    <citation type="submission" date="2018-01" db="EMBL/GenBank/DDBJ databases">
        <title>Genomic Encyclopedia of Type Strains, Phase III (KMG-III): the genomes of soil and plant-associated and newly described type strains.</title>
        <authorList>
            <person name="Whitman W."/>
        </authorList>
    </citation>
    <scope>NUCLEOTIDE SEQUENCE [LARGE SCALE GENOMIC DNA]</scope>
    <source>
        <strain evidence="6 7">JCM 18070</strain>
    </source>
</reference>
<feature type="domain" description="HTH lysR-type" evidence="5">
    <location>
        <begin position="1"/>
        <end position="58"/>
    </location>
</feature>
<evidence type="ECO:0000256" key="2">
    <source>
        <dbReference type="ARBA" id="ARBA00023015"/>
    </source>
</evidence>
<dbReference type="GO" id="GO:0003677">
    <property type="term" value="F:DNA binding"/>
    <property type="evidence" value="ECO:0007669"/>
    <property type="project" value="UniProtKB-KW"/>
</dbReference>
<dbReference type="InterPro" id="IPR005119">
    <property type="entry name" value="LysR_subst-bd"/>
</dbReference>
<evidence type="ECO:0000313" key="6">
    <source>
        <dbReference type="EMBL" id="POR55031.1"/>
    </source>
</evidence>
<dbReference type="InterPro" id="IPR036388">
    <property type="entry name" value="WH-like_DNA-bd_sf"/>
</dbReference>
<dbReference type="SUPFAM" id="SSF46785">
    <property type="entry name" value="Winged helix' DNA-binding domain"/>
    <property type="match status" value="1"/>
</dbReference>
<dbReference type="EMBL" id="PQGA01000002">
    <property type="protein sequence ID" value="POR55031.1"/>
    <property type="molecule type" value="Genomic_DNA"/>
</dbReference>
<accession>A0A2S4MK37</accession>
<dbReference type="Gene3D" id="1.10.10.10">
    <property type="entry name" value="Winged helix-like DNA-binding domain superfamily/Winged helix DNA-binding domain"/>
    <property type="match status" value="1"/>
</dbReference>
<evidence type="ECO:0000256" key="3">
    <source>
        <dbReference type="ARBA" id="ARBA00023125"/>
    </source>
</evidence>
<protein>
    <submittedName>
        <fullName evidence="6">LysR family transcriptional regulator</fullName>
    </submittedName>
</protein>
<dbReference type="PANTHER" id="PTHR30346:SF30">
    <property type="entry name" value="SMALL NEUTRAL PROTEASE REGULATORY PROTEIN"/>
    <property type="match status" value="1"/>
</dbReference>
<dbReference type="InterPro" id="IPR000847">
    <property type="entry name" value="LysR_HTH_N"/>
</dbReference>
<sequence>MELRQLRYFLAVAEHLHFSEAARVLGIAQPPLSQQILKLEKEVGTRLFVRHSRHVELTETGRLFRERALRIVEDADLALAEAQNAGRGETGRLNLGFAGSTVFHPLVATLLQRYRTAYPGVAIGCEESNSSVLLERVSEARVDAAFVRLPLDCRGLETQPLVEEDVLAVLPPRHRLARRRSLDLADLAGDPLILFPRPIGPDLYDSIISACRASGFNPVISMESPQISSTVNMAAAGFGVTLIPSSMRQIQAKGVTYHALKGGSLHTTIALVHRPRERAPTVQNFVRILRDTARHAAAPVD</sequence>
<dbReference type="AlphaFoldDB" id="A0A2S4MK37"/>
<dbReference type="GO" id="GO:0032993">
    <property type="term" value="C:protein-DNA complex"/>
    <property type="evidence" value="ECO:0007669"/>
    <property type="project" value="TreeGrafter"/>
</dbReference>
<dbReference type="SUPFAM" id="SSF53850">
    <property type="entry name" value="Periplasmic binding protein-like II"/>
    <property type="match status" value="1"/>
</dbReference>
<dbReference type="PROSITE" id="PS50931">
    <property type="entry name" value="HTH_LYSR"/>
    <property type="match status" value="1"/>
</dbReference>
<evidence type="ECO:0000313" key="7">
    <source>
        <dbReference type="Proteomes" id="UP000237381"/>
    </source>
</evidence>
<dbReference type="OrthoDB" id="5292387at2"/>
<dbReference type="PANTHER" id="PTHR30346">
    <property type="entry name" value="TRANSCRIPTIONAL DUAL REGULATOR HCAR-RELATED"/>
    <property type="match status" value="1"/>
</dbReference>
<keyword evidence="2" id="KW-0805">Transcription regulation</keyword>
<keyword evidence="3" id="KW-0238">DNA-binding</keyword>
<dbReference type="InterPro" id="IPR037410">
    <property type="entry name" value="BudR_PBP2"/>
</dbReference>
<dbReference type="Proteomes" id="UP000237381">
    <property type="component" value="Unassembled WGS sequence"/>
</dbReference>
<organism evidence="6 7">
    <name type="scientific">Paraburkholderia eburnea</name>
    <dbReference type="NCBI Taxonomy" id="1189126"/>
    <lineage>
        <taxon>Bacteria</taxon>
        <taxon>Pseudomonadati</taxon>
        <taxon>Pseudomonadota</taxon>
        <taxon>Betaproteobacteria</taxon>
        <taxon>Burkholderiales</taxon>
        <taxon>Burkholderiaceae</taxon>
        <taxon>Paraburkholderia</taxon>
    </lineage>
</organism>
<dbReference type="RefSeq" id="WP_103703677.1">
    <property type="nucleotide sequence ID" value="NZ_PQGA01000002.1"/>
</dbReference>
<dbReference type="GO" id="GO:0003700">
    <property type="term" value="F:DNA-binding transcription factor activity"/>
    <property type="evidence" value="ECO:0007669"/>
    <property type="project" value="InterPro"/>
</dbReference>
<dbReference type="Pfam" id="PF03466">
    <property type="entry name" value="LysR_substrate"/>
    <property type="match status" value="1"/>
</dbReference>
<dbReference type="Pfam" id="PF00126">
    <property type="entry name" value="HTH_1"/>
    <property type="match status" value="1"/>
</dbReference>
<evidence type="ECO:0000259" key="5">
    <source>
        <dbReference type="PROSITE" id="PS50931"/>
    </source>
</evidence>
<dbReference type="CDD" id="cd08451">
    <property type="entry name" value="PBP2_BudR"/>
    <property type="match status" value="1"/>
</dbReference>
<gene>
    <name evidence="6" type="ORF">B0G62_102642</name>
</gene>
<dbReference type="PRINTS" id="PR00039">
    <property type="entry name" value="HTHLYSR"/>
</dbReference>
<dbReference type="Gene3D" id="3.40.190.10">
    <property type="entry name" value="Periplasmic binding protein-like II"/>
    <property type="match status" value="2"/>
</dbReference>
<dbReference type="FunFam" id="1.10.10.10:FF:000001">
    <property type="entry name" value="LysR family transcriptional regulator"/>
    <property type="match status" value="1"/>
</dbReference>
<comment type="similarity">
    <text evidence="1">Belongs to the LysR transcriptional regulatory family.</text>
</comment>
<dbReference type="InterPro" id="IPR036390">
    <property type="entry name" value="WH_DNA-bd_sf"/>
</dbReference>
<keyword evidence="7" id="KW-1185">Reference proteome</keyword>
<evidence type="ECO:0000256" key="1">
    <source>
        <dbReference type="ARBA" id="ARBA00009437"/>
    </source>
</evidence>